<dbReference type="InterPro" id="IPR036188">
    <property type="entry name" value="FAD/NAD-bd_sf"/>
</dbReference>
<dbReference type="Gene3D" id="3.50.50.60">
    <property type="entry name" value="FAD/NAD(P)-binding domain"/>
    <property type="match status" value="1"/>
</dbReference>
<protein>
    <submittedName>
        <fullName evidence="4">Bifunctional 3-(3-hydroxy-phenyl)propionate/3-hydroxycinnamic acid hydroxylase</fullName>
    </submittedName>
</protein>
<accession>A0A4S4FSR9</accession>
<dbReference type="InterPro" id="IPR002938">
    <property type="entry name" value="FAD-bd"/>
</dbReference>
<dbReference type="PANTHER" id="PTHR43476">
    <property type="entry name" value="3-(3-HYDROXY-PHENYL)PROPIONATE/3-HYDROXYCINNAMIC ACID HYDROXYLASE"/>
    <property type="match status" value="1"/>
</dbReference>
<dbReference type="Gene3D" id="3.30.70.2450">
    <property type="match status" value="1"/>
</dbReference>
<gene>
    <name evidence="4" type="ORF">E6C70_12430</name>
</gene>
<evidence type="ECO:0000256" key="1">
    <source>
        <dbReference type="ARBA" id="ARBA00023002"/>
    </source>
</evidence>
<reference evidence="4 5" key="1">
    <citation type="submission" date="2019-04" db="EMBL/GenBank/DDBJ databases">
        <authorList>
            <person name="Jiang L."/>
        </authorList>
    </citation>
    <scope>NUCLEOTIDE SEQUENCE [LARGE SCALE GENOMIC DNA]</scope>
    <source>
        <strain evidence="4 5">YIM 131861</strain>
    </source>
</reference>
<dbReference type="Pfam" id="PF01494">
    <property type="entry name" value="FAD_binding_3"/>
    <property type="match status" value="1"/>
</dbReference>
<comment type="caution">
    <text evidence="4">The sequence shown here is derived from an EMBL/GenBank/DDBJ whole genome shotgun (WGS) entry which is preliminary data.</text>
</comment>
<dbReference type="AlphaFoldDB" id="A0A4S4FSR9"/>
<proteinExistence type="predicted"/>
<dbReference type="GO" id="GO:0019622">
    <property type="term" value="P:3-(3-hydroxy)phenylpropionate catabolic process"/>
    <property type="evidence" value="ECO:0007669"/>
    <property type="project" value="TreeGrafter"/>
</dbReference>
<dbReference type="GO" id="GO:0071949">
    <property type="term" value="F:FAD binding"/>
    <property type="evidence" value="ECO:0007669"/>
    <property type="project" value="InterPro"/>
</dbReference>
<dbReference type="SUPFAM" id="SSF51905">
    <property type="entry name" value="FAD/NAD(P)-binding domain"/>
    <property type="match status" value="1"/>
</dbReference>
<organism evidence="4 5">
    <name type="scientific">Orlajensenia flava</name>
    <dbReference type="NCBI Taxonomy" id="2565934"/>
    <lineage>
        <taxon>Bacteria</taxon>
        <taxon>Bacillati</taxon>
        <taxon>Actinomycetota</taxon>
        <taxon>Actinomycetes</taxon>
        <taxon>Micrococcales</taxon>
        <taxon>Microbacteriaceae</taxon>
        <taxon>Orlajensenia</taxon>
    </lineage>
</organism>
<keyword evidence="5" id="KW-1185">Reference proteome</keyword>
<name>A0A4S4FSR9_9MICO</name>
<dbReference type="EMBL" id="SSSN01000009">
    <property type="protein sequence ID" value="THG32556.1"/>
    <property type="molecule type" value="Genomic_DNA"/>
</dbReference>
<evidence type="ECO:0000256" key="2">
    <source>
        <dbReference type="SAM" id="MobiDB-lite"/>
    </source>
</evidence>
<sequence length="579" mass="63241">MIGVRAFPDSWSSTGTDPRMEGTDPMAPASQETGQNGIDHDGIDYDVIVVGGGPVGKMAALMLGRRGHAVLVLERKEETYPLPRAVAHDAEIARVLQGVGMPVDSIPDAVEPYDDLYVWVNAAGETLHLVDWRGYDTSGWNNTYFYNQPALERHLEAALGDCAGVTLLRGFHATVETQDEQGVTVSGEGETFRARYVIAADGANSATRRHLGIEWTDLGYFFDWLVVDVIPGEGMEKLTIAKQVADPVRPTTVVPAGPGRRRWEFMRLEGETNEELTRPERIWELLRPFDVTPDNAQIERGVVYTFASGWASEFRRDRVLLVGDAVHQMPPFAGQGLAAGLRDCLNLTWKLDLVLKGVLADAVLDTYGSERAVHVSDFIDFSISLGKIICIIDHDEAAQRDAAMIAALASGRDPEPPPRPRLGAGLHRGDQGGYLSWQGRVDVEDRADVRFDDVFGPAALIVRSAEDAQRLTEQEIDRLRSLGVVAVCFDPAFPGSADVSAFHDARGTYAEWFEQIGADAVLVRPDLYVFGAEAGPGCANRLADAYSEAVDAPAAEGTLPQHTSRLVEPVARVSRRRTK</sequence>
<feature type="region of interest" description="Disordered" evidence="2">
    <location>
        <begin position="1"/>
        <end position="38"/>
    </location>
</feature>
<dbReference type="InterPro" id="IPR050631">
    <property type="entry name" value="PheA/TfdB_FAD_monoxygenase"/>
</dbReference>
<keyword evidence="1" id="KW-0560">Oxidoreductase</keyword>
<dbReference type="NCBIfam" id="NF004829">
    <property type="entry name" value="PRK06183.1-3"/>
    <property type="match status" value="1"/>
</dbReference>
<dbReference type="OrthoDB" id="4246007at2"/>
<evidence type="ECO:0000313" key="4">
    <source>
        <dbReference type="EMBL" id="THG32556.1"/>
    </source>
</evidence>
<feature type="region of interest" description="Disordered" evidence="2">
    <location>
        <begin position="410"/>
        <end position="430"/>
    </location>
</feature>
<feature type="domain" description="FAD-binding" evidence="3">
    <location>
        <begin position="44"/>
        <end position="382"/>
    </location>
</feature>
<evidence type="ECO:0000313" key="5">
    <source>
        <dbReference type="Proteomes" id="UP000307380"/>
    </source>
</evidence>
<dbReference type="Proteomes" id="UP000307380">
    <property type="component" value="Unassembled WGS sequence"/>
</dbReference>
<evidence type="ECO:0000259" key="3">
    <source>
        <dbReference type="Pfam" id="PF01494"/>
    </source>
</evidence>
<dbReference type="PRINTS" id="PR00420">
    <property type="entry name" value="RNGMNOXGNASE"/>
</dbReference>
<dbReference type="GO" id="GO:0008688">
    <property type="term" value="F:3-(3-hydroxyphenyl)propionate hydroxylase activity"/>
    <property type="evidence" value="ECO:0007669"/>
    <property type="project" value="TreeGrafter"/>
</dbReference>
<dbReference type="PANTHER" id="PTHR43476:SF3">
    <property type="entry name" value="FAD-BINDING MONOOXYGENASE"/>
    <property type="match status" value="1"/>
</dbReference>